<dbReference type="EC" id="6.3.4.5" evidence="5 15"/>
<comment type="pathway">
    <text evidence="2 15">Amino-acid biosynthesis; L-arginine biosynthesis; L-arginine from L-ornithine and carbamoyl phosphate: step 2/3.</text>
</comment>
<feature type="binding site" evidence="15">
    <location>
        <position position="280"/>
    </location>
    <ligand>
        <name>L-citrulline</name>
        <dbReference type="ChEBI" id="CHEBI:57743"/>
    </ligand>
</feature>
<feature type="binding site" evidence="15">
    <location>
        <position position="99"/>
    </location>
    <ligand>
        <name>L-citrulline</name>
        <dbReference type="ChEBI" id="CHEBI:57743"/>
    </ligand>
</feature>
<feature type="binding site" evidence="15">
    <location>
        <begin position="17"/>
        <end position="25"/>
    </location>
    <ligand>
        <name>ATP</name>
        <dbReference type="ChEBI" id="CHEBI:30616"/>
    </ligand>
</feature>
<feature type="binding site" evidence="15">
    <location>
        <position position="194"/>
    </location>
    <ligand>
        <name>ATP</name>
        <dbReference type="ChEBI" id="CHEBI:30616"/>
    </ligand>
</feature>
<dbReference type="InterPro" id="IPR024073">
    <property type="entry name" value="AS_multimer_C_tail"/>
</dbReference>
<feature type="domain" description="Arginosuccinate synthase-like N-terminal" evidence="16">
    <location>
        <begin position="13"/>
        <end position="162"/>
    </location>
</feature>
<dbReference type="UniPathway" id="UPA00068">
    <property type="reaction ID" value="UER00113"/>
</dbReference>
<dbReference type="Gene3D" id="1.10.287.400">
    <property type="match status" value="1"/>
</dbReference>
<evidence type="ECO:0000256" key="2">
    <source>
        <dbReference type="ARBA" id="ARBA00004967"/>
    </source>
</evidence>
<dbReference type="Gene3D" id="3.40.50.620">
    <property type="entry name" value="HUPs"/>
    <property type="match status" value="1"/>
</dbReference>
<dbReference type="InterPro" id="IPR023434">
    <property type="entry name" value="Arginosuc_synth_type_1_subfam"/>
</dbReference>
<name>A0A3D8K027_9BURK</name>
<evidence type="ECO:0000256" key="14">
    <source>
        <dbReference type="ARBA" id="ARBA00049077"/>
    </source>
</evidence>
<feature type="binding site" evidence="15">
    <location>
        <position position="136"/>
    </location>
    <ligand>
        <name>L-aspartate</name>
        <dbReference type="ChEBI" id="CHEBI:29991"/>
    </ligand>
</feature>
<feature type="binding site" evidence="15">
    <location>
        <position position="129"/>
    </location>
    <ligand>
        <name>ATP</name>
        <dbReference type="ChEBI" id="CHEBI:30616"/>
    </ligand>
</feature>
<dbReference type="Pfam" id="PF00764">
    <property type="entry name" value="Arginosuc_synth"/>
    <property type="match status" value="1"/>
</dbReference>
<evidence type="ECO:0000313" key="19">
    <source>
        <dbReference type="Proteomes" id="UP000256838"/>
    </source>
</evidence>
<organism evidence="18 19">
    <name type="scientific">Trinickia dinghuensis</name>
    <dbReference type="NCBI Taxonomy" id="2291023"/>
    <lineage>
        <taxon>Bacteria</taxon>
        <taxon>Pseudomonadati</taxon>
        <taxon>Pseudomonadota</taxon>
        <taxon>Betaproteobacteria</taxon>
        <taxon>Burkholderiales</taxon>
        <taxon>Burkholderiaceae</taxon>
        <taxon>Trinickia</taxon>
    </lineage>
</organism>
<evidence type="ECO:0000256" key="10">
    <source>
        <dbReference type="ARBA" id="ARBA00022605"/>
    </source>
</evidence>
<sequence>MSTILESLPTGQKVGIAFSGGLDTSAALHWMKLKGAVPYAYTANLGQPDEDDYDSIPRRALEYGAAGARLIDCRSQLVAEGIAALQCGAFHVSTAGVTYFNTTPLGRAVTGTMLVAAMKEDGVNIWGDGSTYKGNDIERFYRYGLLVNPSLKIYKPWLDQQFIDELGGRAEMSEFMRQSGFAYKMSAEKAYSTDSNLLGATHEAKDLESLESGIKIVNPIMGVASWRDDVQVAREEVTIRFEEGRPTALNGVEYKDAVELMLEANRIGGRHGLGMSDQIENRIIEAKSRGIYEAPGLALLFIAYERLVTGIHNEDTIEQYRDNGRRLGRLLYQGRWFDPQAIMLRETAQRWVARAITGEVTIELRRGNDYSILSTKSPNLTYQPERLSMEKVQSTFSPRDRIGQLTMRNLDITDTREKLRIYSQVGLLAPGEASALPQIKGDEK</sequence>
<keyword evidence="19" id="KW-1185">Reference proteome</keyword>
<evidence type="ECO:0000256" key="15">
    <source>
        <dbReference type="HAMAP-Rule" id="MF_00581"/>
    </source>
</evidence>
<evidence type="ECO:0000256" key="4">
    <source>
        <dbReference type="ARBA" id="ARBA00011881"/>
    </source>
</evidence>
<dbReference type="InterPro" id="IPR023437">
    <property type="entry name" value="Arg_succ_synth_type2_subfam"/>
</dbReference>
<comment type="similarity">
    <text evidence="3 15">Belongs to the argininosuccinate synthase family. Type 2 subfamily.</text>
</comment>
<dbReference type="GO" id="GO:0000050">
    <property type="term" value="P:urea cycle"/>
    <property type="evidence" value="ECO:0007669"/>
    <property type="project" value="TreeGrafter"/>
</dbReference>
<dbReference type="InterPro" id="IPR018223">
    <property type="entry name" value="Arginosuc_synth_CS"/>
</dbReference>
<comment type="subunit">
    <text evidence="4 15">Homotetramer.</text>
</comment>
<dbReference type="GO" id="GO:0005737">
    <property type="term" value="C:cytoplasm"/>
    <property type="evidence" value="ECO:0007669"/>
    <property type="project" value="UniProtKB-SubCell"/>
</dbReference>
<feature type="binding site" evidence="15">
    <location>
        <position position="201"/>
    </location>
    <ligand>
        <name>L-citrulline</name>
        <dbReference type="ChEBI" id="CHEBI:57743"/>
    </ligand>
</feature>
<accession>A0A3D8K027</accession>
<dbReference type="CDD" id="cd01999">
    <property type="entry name" value="ASS"/>
    <property type="match status" value="1"/>
</dbReference>
<proteinExistence type="inferred from homology"/>
<dbReference type="RefSeq" id="WP_115533593.1">
    <property type="nucleotide sequence ID" value="NZ_QRGA01000006.1"/>
</dbReference>
<keyword evidence="8 15" id="KW-0055">Arginine biosynthesis</keyword>
<keyword evidence="11 15" id="KW-0547">Nucleotide-binding</keyword>
<dbReference type="FunFam" id="1.10.287.400:FF:000001">
    <property type="entry name" value="Argininosuccinate synthase"/>
    <property type="match status" value="1"/>
</dbReference>
<dbReference type="InterPro" id="IPR014729">
    <property type="entry name" value="Rossmann-like_a/b/a_fold"/>
</dbReference>
<evidence type="ECO:0000256" key="5">
    <source>
        <dbReference type="ARBA" id="ARBA00012286"/>
    </source>
</evidence>
<feature type="binding site" evidence="15">
    <location>
        <position position="43"/>
    </location>
    <ligand>
        <name>ATP</name>
        <dbReference type="ChEBI" id="CHEBI:30616"/>
    </ligand>
</feature>
<dbReference type="Proteomes" id="UP000256838">
    <property type="component" value="Unassembled WGS sequence"/>
</dbReference>
<dbReference type="NCBIfam" id="TIGR00032">
    <property type="entry name" value="argG"/>
    <property type="match status" value="1"/>
</dbReference>
<dbReference type="SUPFAM" id="SSF52402">
    <property type="entry name" value="Adenine nucleotide alpha hydrolases-like"/>
    <property type="match status" value="1"/>
</dbReference>
<evidence type="ECO:0000256" key="8">
    <source>
        <dbReference type="ARBA" id="ARBA00022571"/>
    </source>
</evidence>
<evidence type="ECO:0000256" key="11">
    <source>
        <dbReference type="ARBA" id="ARBA00022741"/>
    </source>
</evidence>
<dbReference type="HAMAP" id="MF_00581">
    <property type="entry name" value="Arg_succ_synth_type2"/>
    <property type="match status" value="1"/>
</dbReference>
<feature type="domain" description="Arginosuccinate synthase C-terminal" evidence="17">
    <location>
        <begin position="191"/>
        <end position="410"/>
    </location>
</feature>
<dbReference type="GO" id="GO:0006526">
    <property type="term" value="P:L-arginine biosynthetic process"/>
    <property type="evidence" value="ECO:0007669"/>
    <property type="project" value="UniProtKB-UniRule"/>
</dbReference>
<evidence type="ECO:0000256" key="6">
    <source>
        <dbReference type="ARBA" id="ARBA00014810"/>
    </source>
</evidence>
<dbReference type="Pfam" id="PF20979">
    <property type="entry name" value="Arginosuc_syn_C"/>
    <property type="match status" value="1"/>
</dbReference>
<dbReference type="GO" id="GO:0042803">
    <property type="term" value="F:protein homodimerization activity"/>
    <property type="evidence" value="ECO:0007669"/>
    <property type="project" value="InterPro"/>
</dbReference>
<feature type="binding site" evidence="15">
    <location>
        <position position="192"/>
    </location>
    <ligand>
        <name>L-citrulline</name>
        <dbReference type="ChEBI" id="CHEBI:57743"/>
    </ligand>
</feature>
<dbReference type="OrthoDB" id="9801641at2"/>
<evidence type="ECO:0000259" key="17">
    <source>
        <dbReference type="Pfam" id="PF20979"/>
    </source>
</evidence>
<comment type="catalytic activity">
    <reaction evidence="14 15">
        <text>L-citrulline + L-aspartate + ATP = 2-(N(omega)-L-arginino)succinate + AMP + diphosphate + H(+)</text>
        <dbReference type="Rhea" id="RHEA:10932"/>
        <dbReference type="ChEBI" id="CHEBI:15378"/>
        <dbReference type="ChEBI" id="CHEBI:29991"/>
        <dbReference type="ChEBI" id="CHEBI:30616"/>
        <dbReference type="ChEBI" id="CHEBI:33019"/>
        <dbReference type="ChEBI" id="CHEBI:57472"/>
        <dbReference type="ChEBI" id="CHEBI:57743"/>
        <dbReference type="ChEBI" id="CHEBI:456215"/>
        <dbReference type="EC" id="6.3.4.5"/>
    </reaction>
</comment>
<dbReference type="GO" id="GO:0005524">
    <property type="term" value="F:ATP binding"/>
    <property type="evidence" value="ECO:0007669"/>
    <property type="project" value="UniProtKB-UniRule"/>
</dbReference>
<dbReference type="InterPro" id="IPR001518">
    <property type="entry name" value="Arginosuc_synth"/>
</dbReference>
<dbReference type="InterPro" id="IPR048268">
    <property type="entry name" value="Arginosuc_syn_C"/>
</dbReference>
<evidence type="ECO:0000313" key="18">
    <source>
        <dbReference type="EMBL" id="RDU98777.1"/>
    </source>
</evidence>
<dbReference type="EMBL" id="QRGA01000006">
    <property type="protein sequence ID" value="RDU98777.1"/>
    <property type="molecule type" value="Genomic_DNA"/>
</dbReference>
<evidence type="ECO:0000256" key="3">
    <source>
        <dbReference type="ARBA" id="ARBA00009088"/>
    </source>
</evidence>
<feature type="binding site" evidence="15">
    <location>
        <position position="136"/>
    </location>
    <ligand>
        <name>ATP</name>
        <dbReference type="ChEBI" id="CHEBI:30616"/>
    </ligand>
</feature>
<gene>
    <name evidence="15" type="primary">argG</name>
    <name evidence="18" type="ORF">DWV00_10945</name>
</gene>
<evidence type="ECO:0000256" key="1">
    <source>
        <dbReference type="ARBA" id="ARBA00004496"/>
    </source>
</evidence>
<feature type="binding site" evidence="15">
    <location>
        <position position="139"/>
    </location>
    <ligand>
        <name>L-citrulline</name>
        <dbReference type="ChEBI" id="CHEBI:57743"/>
    </ligand>
</feature>
<feature type="binding site" evidence="15">
    <location>
        <position position="135"/>
    </location>
    <ligand>
        <name>L-citrulline</name>
        <dbReference type="ChEBI" id="CHEBI:57743"/>
    </ligand>
</feature>
<reference evidence="18 19" key="1">
    <citation type="submission" date="2018-08" db="EMBL/GenBank/DDBJ databases">
        <title>Paraburkholderia sp. DHOM06 isolated from forest soil.</title>
        <authorList>
            <person name="Gao Z.-H."/>
            <person name="Qiu L.-H."/>
        </authorList>
    </citation>
    <scope>NUCLEOTIDE SEQUENCE [LARGE SCALE GENOMIC DNA]</scope>
    <source>
        <strain evidence="18 19">DHOM06</strain>
    </source>
</reference>
<feature type="binding site" evidence="15">
    <location>
        <position position="131"/>
    </location>
    <ligand>
        <name>L-aspartate</name>
        <dbReference type="ChEBI" id="CHEBI:29991"/>
    </ligand>
</feature>
<dbReference type="PANTHER" id="PTHR11587:SF2">
    <property type="entry name" value="ARGININOSUCCINATE SYNTHASE"/>
    <property type="match status" value="1"/>
</dbReference>
<keyword evidence="9 15" id="KW-0436">Ligase</keyword>
<keyword evidence="7 15" id="KW-0963">Cytoplasm</keyword>
<dbReference type="InterPro" id="IPR048267">
    <property type="entry name" value="Arginosuc_syn_N"/>
</dbReference>
<protein>
    <recommendedName>
        <fullName evidence="6 15">Argininosuccinate synthase</fullName>
        <ecNumber evidence="5 15">6.3.4.5</ecNumber>
    </recommendedName>
    <alternativeName>
        <fullName evidence="13 15">Citrulline--aspartate ligase</fullName>
    </alternativeName>
</protein>
<comment type="caution">
    <text evidence="18">The sequence shown here is derived from an EMBL/GenBank/DDBJ whole genome shotgun (WGS) entry which is preliminary data.</text>
</comment>
<dbReference type="AlphaFoldDB" id="A0A3D8K027"/>
<dbReference type="InterPro" id="IPR024074">
    <property type="entry name" value="AS_cat/multimer_dom_body"/>
</dbReference>
<keyword evidence="10 15" id="KW-0028">Amino-acid biosynthesis</keyword>
<dbReference type="PROSITE" id="PS00565">
    <property type="entry name" value="ARGININOSUCCIN_SYN_2"/>
    <property type="match status" value="1"/>
</dbReference>
<evidence type="ECO:0000256" key="9">
    <source>
        <dbReference type="ARBA" id="ARBA00022598"/>
    </source>
</evidence>
<dbReference type="SUPFAM" id="SSF69864">
    <property type="entry name" value="Argininosuccinate synthetase, C-terminal domain"/>
    <property type="match status" value="1"/>
</dbReference>
<evidence type="ECO:0000256" key="7">
    <source>
        <dbReference type="ARBA" id="ARBA00022490"/>
    </source>
</evidence>
<evidence type="ECO:0000256" key="12">
    <source>
        <dbReference type="ARBA" id="ARBA00022840"/>
    </source>
</evidence>
<dbReference type="PANTHER" id="PTHR11587">
    <property type="entry name" value="ARGININOSUCCINATE SYNTHASE"/>
    <property type="match status" value="1"/>
</dbReference>
<dbReference type="NCBIfam" id="NF003779">
    <property type="entry name" value="PRK05370.1"/>
    <property type="match status" value="1"/>
</dbReference>
<dbReference type="Gene3D" id="3.90.1260.10">
    <property type="entry name" value="Argininosuccinate synthetase, chain A, domain 2"/>
    <property type="match status" value="1"/>
</dbReference>
<keyword evidence="12 15" id="KW-0067">ATP-binding</keyword>
<feature type="binding site" evidence="15">
    <location>
        <position position="131"/>
    </location>
    <ligand>
        <name>ATP</name>
        <dbReference type="ChEBI" id="CHEBI:30616"/>
    </ligand>
</feature>
<dbReference type="GO" id="GO:0004055">
    <property type="term" value="F:argininosuccinate synthase activity"/>
    <property type="evidence" value="ECO:0007669"/>
    <property type="project" value="UniProtKB-UniRule"/>
</dbReference>
<feature type="binding site" evidence="15">
    <location>
        <position position="203"/>
    </location>
    <ligand>
        <name>L-citrulline</name>
        <dbReference type="ChEBI" id="CHEBI:57743"/>
    </ligand>
</feature>
<dbReference type="PROSITE" id="PS00564">
    <property type="entry name" value="ARGININOSUCCIN_SYN_1"/>
    <property type="match status" value="1"/>
</dbReference>
<dbReference type="GO" id="GO:0000053">
    <property type="term" value="P:argininosuccinate metabolic process"/>
    <property type="evidence" value="ECO:0007669"/>
    <property type="project" value="TreeGrafter"/>
</dbReference>
<feature type="binding site" evidence="15">
    <location>
        <position position="135"/>
    </location>
    <ligand>
        <name>L-aspartate</name>
        <dbReference type="ChEBI" id="CHEBI:29991"/>
    </ligand>
</feature>
<evidence type="ECO:0000259" key="16">
    <source>
        <dbReference type="Pfam" id="PF00764"/>
    </source>
</evidence>
<evidence type="ECO:0000256" key="13">
    <source>
        <dbReference type="ARBA" id="ARBA00029916"/>
    </source>
</evidence>
<comment type="subcellular location">
    <subcellularLocation>
        <location evidence="1 15">Cytoplasm</location>
    </subcellularLocation>
</comment>